<dbReference type="EMBL" id="FOIB01000003">
    <property type="protein sequence ID" value="SET76505.1"/>
    <property type="molecule type" value="Genomic_DNA"/>
</dbReference>
<gene>
    <name evidence="1" type="ORF">MFU01_74750</name>
    <name evidence="2" type="ORF">SAMN05443572_103122</name>
</gene>
<proteinExistence type="predicted"/>
<evidence type="ECO:0000313" key="1">
    <source>
        <dbReference type="EMBL" id="GEN12438.1"/>
    </source>
</evidence>
<reference evidence="2 3" key="1">
    <citation type="submission" date="2016-10" db="EMBL/GenBank/DDBJ databases">
        <authorList>
            <person name="Varghese N."/>
            <person name="Submissions S."/>
        </authorList>
    </citation>
    <scope>NUCLEOTIDE SEQUENCE [LARGE SCALE GENOMIC DNA]</scope>
    <source>
        <strain evidence="2 3">DSM 16525</strain>
    </source>
</reference>
<evidence type="ECO:0000313" key="4">
    <source>
        <dbReference type="Proteomes" id="UP000321514"/>
    </source>
</evidence>
<organism evidence="1 4">
    <name type="scientific">Myxococcus fulvus</name>
    <dbReference type="NCBI Taxonomy" id="33"/>
    <lineage>
        <taxon>Bacteria</taxon>
        <taxon>Pseudomonadati</taxon>
        <taxon>Myxococcota</taxon>
        <taxon>Myxococcia</taxon>
        <taxon>Myxococcales</taxon>
        <taxon>Cystobacterineae</taxon>
        <taxon>Myxococcaceae</taxon>
        <taxon>Myxococcus</taxon>
    </lineage>
</organism>
<keyword evidence="3" id="KW-1185">Reference proteome</keyword>
<evidence type="ECO:0000313" key="2">
    <source>
        <dbReference type="EMBL" id="SET76505.1"/>
    </source>
</evidence>
<dbReference type="AlphaFoldDB" id="A0A511TGW1"/>
<dbReference type="EMBL" id="BJXR01000062">
    <property type="protein sequence ID" value="GEN12438.1"/>
    <property type="molecule type" value="Genomic_DNA"/>
</dbReference>
<sequence>MHTVVQRVEAARAPESGVAGRVAQRFSAGGSALGVLEERLNQRPSVQALLQRQRAYDMGPRAALVQRMSWGASGVVQRQGDSDSEDEVDADPSKYADFDRRAHEEFLRNPIYQQWVQSILAKGSVNVSTGNTDPYAPLAAWSPLARQILIQERVTPSPRRASMMAFEVTNALQTPRTDALKERALKHEFEDPSDMNAGATRYAHEAERSEYDGLSMHHQMMAHGIQNLGWPAALDTYGPKLQEGGVWDTFEKYLAQQEQRGHTNTHRSNYNHWVFG</sequence>
<evidence type="ECO:0000313" key="3">
    <source>
        <dbReference type="Proteomes" id="UP000183760"/>
    </source>
</evidence>
<dbReference type="Proteomes" id="UP000183760">
    <property type="component" value="Unassembled WGS sequence"/>
</dbReference>
<accession>A0A511TGW1</accession>
<protein>
    <submittedName>
        <fullName evidence="1">Uncharacterized protein</fullName>
    </submittedName>
</protein>
<comment type="caution">
    <text evidence="1">The sequence shown here is derived from an EMBL/GenBank/DDBJ whole genome shotgun (WGS) entry which is preliminary data.</text>
</comment>
<dbReference type="RefSeq" id="WP_143097076.1">
    <property type="nucleotide sequence ID" value="NZ_BJXR01000062.1"/>
</dbReference>
<dbReference type="Proteomes" id="UP000321514">
    <property type="component" value="Unassembled WGS sequence"/>
</dbReference>
<reference evidence="1 4" key="2">
    <citation type="submission" date="2019-07" db="EMBL/GenBank/DDBJ databases">
        <title>Whole genome shotgun sequence of Myxococcus fulvus NBRC 100333.</title>
        <authorList>
            <person name="Hosoyama A."/>
            <person name="Uohara A."/>
            <person name="Ohji S."/>
            <person name="Ichikawa N."/>
        </authorList>
    </citation>
    <scope>NUCLEOTIDE SEQUENCE [LARGE SCALE GENOMIC DNA]</scope>
    <source>
        <strain evidence="1 4">NBRC 100333</strain>
    </source>
</reference>
<dbReference type="OrthoDB" id="5523731at2"/>
<name>A0A511TGW1_MYXFU</name>